<dbReference type="Proteomes" id="UP001500888">
    <property type="component" value="Unassembled WGS sequence"/>
</dbReference>
<evidence type="ECO:0000313" key="4">
    <source>
        <dbReference type="Proteomes" id="UP001500888"/>
    </source>
</evidence>
<keyword evidence="2" id="KW-1133">Transmembrane helix</keyword>
<protein>
    <recommendedName>
        <fullName evidence="5">DUF3592 domain-containing protein</fullName>
    </recommendedName>
</protein>
<reference evidence="4" key="1">
    <citation type="journal article" date="2019" name="Int. J. Syst. Evol. Microbiol.">
        <title>The Global Catalogue of Microorganisms (GCM) 10K type strain sequencing project: providing services to taxonomists for standard genome sequencing and annotation.</title>
        <authorList>
            <consortium name="The Broad Institute Genomics Platform"/>
            <consortium name="The Broad Institute Genome Sequencing Center for Infectious Disease"/>
            <person name="Wu L."/>
            <person name="Ma J."/>
        </authorList>
    </citation>
    <scope>NUCLEOTIDE SEQUENCE [LARGE SCALE GENOMIC DNA]</scope>
    <source>
        <strain evidence="4">JCM 16908</strain>
    </source>
</reference>
<evidence type="ECO:0000313" key="3">
    <source>
        <dbReference type="EMBL" id="GAA3788318.1"/>
    </source>
</evidence>
<evidence type="ECO:0008006" key="5">
    <source>
        <dbReference type="Google" id="ProtNLM"/>
    </source>
</evidence>
<feature type="transmembrane region" description="Helical" evidence="2">
    <location>
        <begin position="55"/>
        <end position="75"/>
    </location>
</feature>
<sequence>MIVGFTTRKGAQVRARIGFHRWSGEPVYGQTKTLIYDPDDPQGTVMDPDVRFEHIIHVLGGLAAILSFTGGVVVWRKTRPQSAGGDRRGSGGSGDGISPELRTT</sequence>
<feature type="region of interest" description="Disordered" evidence="1">
    <location>
        <begin position="79"/>
        <end position="104"/>
    </location>
</feature>
<dbReference type="EMBL" id="BAAAZR010000001">
    <property type="protein sequence ID" value="GAA3788318.1"/>
    <property type="molecule type" value="Genomic_DNA"/>
</dbReference>
<comment type="caution">
    <text evidence="3">The sequence shown here is derived from an EMBL/GenBank/DDBJ whole genome shotgun (WGS) entry which is preliminary data.</text>
</comment>
<keyword evidence="2" id="KW-0472">Membrane</keyword>
<accession>A0ABP7HAL8</accession>
<evidence type="ECO:0000256" key="1">
    <source>
        <dbReference type="SAM" id="MobiDB-lite"/>
    </source>
</evidence>
<evidence type="ECO:0000256" key="2">
    <source>
        <dbReference type="SAM" id="Phobius"/>
    </source>
</evidence>
<name>A0ABP7HAL8_9ACTN</name>
<keyword evidence="2" id="KW-0812">Transmembrane</keyword>
<proteinExistence type="predicted"/>
<organism evidence="3 4">
    <name type="scientific">Sphaerisporangium flaviroseum</name>
    <dbReference type="NCBI Taxonomy" id="509199"/>
    <lineage>
        <taxon>Bacteria</taxon>
        <taxon>Bacillati</taxon>
        <taxon>Actinomycetota</taxon>
        <taxon>Actinomycetes</taxon>
        <taxon>Streptosporangiales</taxon>
        <taxon>Streptosporangiaceae</taxon>
        <taxon>Sphaerisporangium</taxon>
    </lineage>
</organism>
<keyword evidence="4" id="KW-1185">Reference proteome</keyword>
<gene>
    <name evidence="3" type="ORF">GCM10022226_03660</name>
</gene>